<evidence type="ECO:0000313" key="3">
    <source>
        <dbReference type="Proteomes" id="UP000254329"/>
    </source>
</evidence>
<keyword evidence="1" id="KW-0812">Transmembrane</keyword>
<keyword evidence="3" id="KW-1185">Reference proteome</keyword>
<keyword evidence="1" id="KW-1133">Transmembrane helix</keyword>
<evidence type="ECO:0000313" key="2">
    <source>
        <dbReference type="EMBL" id="STO60557.1"/>
    </source>
</evidence>
<evidence type="ECO:0000256" key="1">
    <source>
        <dbReference type="SAM" id="Phobius"/>
    </source>
</evidence>
<keyword evidence="1" id="KW-0472">Membrane</keyword>
<name>A0A1V4AYW8_9PAST</name>
<protein>
    <submittedName>
        <fullName evidence="2">Uncharacterized protein</fullName>
    </submittedName>
</protein>
<organism evidence="2 3">
    <name type="scientific">Canicola haemoglobinophilus</name>
    <dbReference type="NCBI Taxonomy" id="733"/>
    <lineage>
        <taxon>Bacteria</taxon>
        <taxon>Pseudomonadati</taxon>
        <taxon>Pseudomonadota</taxon>
        <taxon>Gammaproteobacteria</taxon>
        <taxon>Pasteurellales</taxon>
        <taxon>Pasteurellaceae</taxon>
        <taxon>Canicola</taxon>
    </lineage>
</organism>
<reference evidence="2 3" key="1">
    <citation type="submission" date="2018-06" db="EMBL/GenBank/DDBJ databases">
        <authorList>
            <consortium name="Pathogen Informatics"/>
            <person name="Doyle S."/>
        </authorList>
    </citation>
    <scope>NUCLEOTIDE SEQUENCE [LARGE SCALE GENOMIC DNA]</scope>
    <source>
        <strain evidence="2 3">NCTC1659</strain>
    </source>
</reference>
<dbReference type="AlphaFoldDB" id="A0A1V4AYW8"/>
<feature type="transmembrane region" description="Helical" evidence="1">
    <location>
        <begin position="6"/>
        <end position="27"/>
    </location>
</feature>
<sequence>MTKKCYQHIILLLCICNACLVGVIYFFTSEIGVVRVTTEFGVDYGIFDKKKDMHRIFYIEPVGERDLNQLLEEAFNDLLEFCSAAREDTSIYKVSCGTELKNIFLGK</sequence>
<dbReference type="RefSeq" id="WP_078219217.1">
    <property type="nucleotide sequence ID" value="NZ_MUXZ01000041.1"/>
</dbReference>
<gene>
    <name evidence="2" type="ORF">NCTC1659_01852</name>
</gene>
<proteinExistence type="predicted"/>
<dbReference type="Proteomes" id="UP000254329">
    <property type="component" value="Unassembled WGS sequence"/>
</dbReference>
<dbReference type="STRING" id="733.B0186_09975"/>
<accession>A0A1V4AYW8</accession>
<dbReference type="EMBL" id="UGHF01000001">
    <property type="protein sequence ID" value="STO60557.1"/>
    <property type="molecule type" value="Genomic_DNA"/>
</dbReference>